<feature type="transmembrane region" description="Helical" evidence="5">
    <location>
        <begin position="53"/>
        <end position="77"/>
    </location>
</feature>
<dbReference type="PANTHER" id="PTHR43229">
    <property type="entry name" value="NODULATION PROTEIN J"/>
    <property type="match status" value="1"/>
</dbReference>
<feature type="transmembrane region" description="Helical" evidence="5">
    <location>
        <begin position="21"/>
        <end position="41"/>
    </location>
</feature>
<organism evidence="7 8">
    <name type="scientific">Paenibacillus gyeongsangnamensis</name>
    <dbReference type="NCBI Taxonomy" id="3388067"/>
    <lineage>
        <taxon>Bacteria</taxon>
        <taxon>Bacillati</taxon>
        <taxon>Bacillota</taxon>
        <taxon>Bacilli</taxon>
        <taxon>Bacillales</taxon>
        <taxon>Paenibacillaceae</taxon>
        <taxon>Paenibacillus</taxon>
    </lineage>
</organism>
<feature type="transmembrane region" description="Helical" evidence="5">
    <location>
        <begin position="133"/>
        <end position="156"/>
    </location>
</feature>
<dbReference type="EMBL" id="JAQAGZ010000010">
    <property type="protein sequence ID" value="MCZ8514030.1"/>
    <property type="molecule type" value="Genomic_DNA"/>
</dbReference>
<dbReference type="Pfam" id="PF12698">
    <property type="entry name" value="ABC2_membrane_3"/>
    <property type="match status" value="1"/>
</dbReference>
<proteinExistence type="predicted"/>
<dbReference type="InterPro" id="IPR013525">
    <property type="entry name" value="ABC2_TM"/>
</dbReference>
<keyword evidence="3 5" id="KW-1133">Transmembrane helix</keyword>
<protein>
    <submittedName>
        <fullName evidence="7">ABC transporter permease</fullName>
    </submittedName>
</protein>
<feature type="domain" description="ABC-2 type transporter transmembrane" evidence="6">
    <location>
        <begin position="53"/>
        <end position="207"/>
    </location>
</feature>
<reference evidence="7 8" key="1">
    <citation type="submission" date="2022-12" db="EMBL/GenBank/DDBJ databases">
        <title>Draft genome sequence of Paenibacillus sp. dW9.</title>
        <authorList>
            <person name="Choi E.-W."/>
            <person name="Kim D.-U."/>
        </authorList>
    </citation>
    <scope>NUCLEOTIDE SEQUENCE [LARGE SCALE GENOMIC DNA]</scope>
    <source>
        <strain evidence="8">dW9</strain>
    </source>
</reference>
<dbReference type="RefSeq" id="WP_269882548.1">
    <property type="nucleotide sequence ID" value="NZ_JAQAGZ010000010.1"/>
</dbReference>
<dbReference type="PIRSF" id="PIRSF006648">
    <property type="entry name" value="DrrB"/>
    <property type="match status" value="1"/>
</dbReference>
<evidence type="ECO:0000313" key="7">
    <source>
        <dbReference type="EMBL" id="MCZ8514030.1"/>
    </source>
</evidence>
<accession>A0ABT4QBG8</accession>
<evidence type="ECO:0000256" key="2">
    <source>
        <dbReference type="ARBA" id="ARBA00022692"/>
    </source>
</evidence>
<evidence type="ECO:0000256" key="4">
    <source>
        <dbReference type="ARBA" id="ARBA00023136"/>
    </source>
</evidence>
<dbReference type="PANTHER" id="PTHR43229:SF6">
    <property type="entry name" value="ABC-TYPE MULTIDRUG TRANSPORT SYSTEM, PERMEASE COMPONENT"/>
    <property type="match status" value="1"/>
</dbReference>
<evidence type="ECO:0000256" key="3">
    <source>
        <dbReference type="ARBA" id="ARBA00022989"/>
    </source>
</evidence>
<evidence type="ECO:0000259" key="6">
    <source>
        <dbReference type="Pfam" id="PF12698"/>
    </source>
</evidence>
<feature type="transmembrane region" description="Helical" evidence="5">
    <location>
        <begin position="163"/>
        <end position="183"/>
    </location>
</feature>
<keyword evidence="2 5" id="KW-0812">Transmembrane</keyword>
<sequence length="213" mass="23754">MRAMMAQCKAEIIRTLRNRRFLFASVIMPAAFYFIFTGIYGDNIQVGNVNWKSYYLMSMTIFGVVGGSLSTVSIRFAQERSQGWVRLLRITPLPDGAYIFSKIASQSMLNLGTIVLMFLIGALGKGVALPFTVWVYCGLWIWLGAIPFLALGTLLGTIRSVELVQVVSQVLFMGMSLLGGLWMPVEAMPKGMRELAQWLPSYRFGQGAWSLVE</sequence>
<dbReference type="Proteomes" id="UP001527882">
    <property type="component" value="Unassembled WGS sequence"/>
</dbReference>
<comment type="subcellular location">
    <subcellularLocation>
        <location evidence="1">Membrane</location>
        <topology evidence="1">Multi-pass membrane protein</topology>
    </subcellularLocation>
</comment>
<evidence type="ECO:0000313" key="8">
    <source>
        <dbReference type="Proteomes" id="UP001527882"/>
    </source>
</evidence>
<feature type="transmembrane region" description="Helical" evidence="5">
    <location>
        <begin position="108"/>
        <end position="127"/>
    </location>
</feature>
<keyword evidence="8" id="KW-1185">Reference proteome</keyword>
<gene>
    <name evidence="7" type="ORF">O9H85_16690</name>
</gene>
<keyword evidence="4 5" id="KW-0472">Membrane</keyword>
<evidence type="ECO:0000256" key="5">
    <source>
        <dbReference type="SAM" id="Phobius"/>
    </source>
</evidence>
<dbReference type="InterPro" id="IPR000412">
    <property type="entry name" value="ABC_2_transport"/>
</dbReference>
<evidence type="ECO:0000256" key="1">
    <source>
        <dbReference type="ARBA" id="ARBA00004141"/>
    </source>
</evidence>
<dbReference type="InterPro" id="IPR051784">
    <property type="entry name" value="Nod_factor_ABC_transporter"/>
</dbReference>
<comment type="caution">
    <text evidence="7">The sequence shown here is derived from an EMBL/GenBank/DDBJ whole genome shotgun (WGS) entry which is preliminary data.</text>
</comment>
<name>A0ABT4QBG8_9BACL</name>